<comment type="caution">
    <text evidence="1">The sequence shown here is derived from an EMBL/GenBank/DDBJ whole genome shotgun (WGS) entry which is preliminary data.</text>
</comment>
<reference evidence="1 2" key="2">
    <citation type="submission" date="2023-10" db="EMBL/GenBank/DDBJ databases">
        <authorList>
            <person name="Han X.F."/>
        </authorList>
    </citation>
    <scope>NUCLEOTIDE SEQUENCE [LARGE SCALE GENOMIC DNA]</scope>
    <source>
        <strain evidence="1 2">KCTC 39840</strain>
    </source>
</reference>
<feature type="non-terminal residue" evidence="1">
    <location>
        <position position="1"/>
    </location>
</feature>
<evidence type="ECO:0008006" key="3">
    <source>
        <dbReference type="Google" id="ProtNLM"/>
    </source>
</evidence>
<keyword evidence="2" id="KW-1185">Reference proteome</keyword>
<dbReference type="InterPro" id="IPR011990">
    <property type="entry name" value="TPR-like_helical_dom_sf"/>
</dbReference>
<organism evidence="1 2">
    <name type="scientific">Conexibacter stalactiti</name>
    <dbReference type="NCBI Taxonomy" id="1940611"/>
    <lineage>
        <taxon>Bacteria</taxon>
        <taxon>Bacillati</taxon>
        <taxon>Actinomycetota</taxon>
        <taxon>Thermoleophilia</taxon>
        <taxon>Solirubrobacterales</taxon>
        <taxon>Conexibacteraceae</taxon>
        <taxon>Conexibacter</taxon>
    </lineage>
</organism>
<dbReference type="Proteomes" id="UP001284601">
    <property type="component" value="Unassembled WGS sequence"/>
</dbReference>
<dbReference type="SUPFAM" id="SSF48452">
    <property type="entry name" value="TPR-like"/>
    <property type="match status" value="1"/>
</dbReference>
<feature type="non-terminal residue" evidence="1">
    <location>
        <position position="370"/>
    </location>
</feature>
<name>A0ABU4I023_9ACTN</name>
<dbReference type="EMBL" id="JAWSTH010000233">
    <property type="protein sequence ID" value="MDW5598926.1"/>
    <property type="molecule type" value="Genomic_DNA"/>
</dbReference>
<accession>A0ABU4I023</accession>
<proteinExistence type="predicted"/>
<reference evidence="2" key="1">
    <citation type="submission" date="2023-07" db="EMBL/GenBank/DDBJ databases">
        <title>Conexibacter stalactiti sp. nov., isolated from stalactites in a lava cave and emended description of the genus Conexibacter.</title>
        <authorList>
            <person name="Lee S.D."/>
        </authorList>
    </citation>
    <scope>NUCLEOTIDE SEQUENCE [LARGE SCALE GENOMIC DNA]</scope>
    <source>
        <strain evidence="2">KCTC 39840</strain>
    </source>
</reference>
<dbReference type="Gene3D" id="1.25.40.10">
    <property type="entry name" value="Tetratricopeptide repeat domain"/>
    <property type="match status" value="1"/>
</dbReference>
<gene>
    <name evidence="1" type="ORF">R7226_31495</name>
</gene>
<sequence length="370" mass="38877">GPLLAHDLDAAAAAAELALSAAEEAGAAHVVALSLTRLAHVAGFRGDFGEQQRLAARAVAVAVADGGRETHHSSHAHLNHALALADVDRPREGSAAVAAGRGLYERLGMEETLRNSHHYAGYPLMFAGRWEDAIAELQTAVALSEESGISWTPDVLAALAVMLVRRDELEAARELVAAGERAIAAGAPEFRLGWLAWAGALVQEADGDHSGALERLWGAWTTVSAAGVLGEQRHFAPDLGRMLGDKSRLAQLADAIEALARRNPELPAIAALAARCRALADGDAEALAVAAEQYPDGPRPHERALACEDAAVALVAAGQLERGRALADADRLERGRALADIALETYTRLGARREVSRADARLRAAGLRRG</sequence>
<evidence type="ECO:0000313" key="1">
    <source>
        <dbReference type="EMBL" id="MDW5598926.1"/>
    </source>
</evidence>
<dbReference type="RefSeq" id="WP_318601524.1">
    <property type="nucleotide sequence ID" value="NZ_JAWSTH010000233.1"/>
</dbReference>
<protein>
    <recommendedName>
        <fullName evidence="3">LuxR family transcriptional regulator</fullName>
    </recommendedName>
</protein>
<evidence type="ECO:0000313" key="2">
    <source>
        <dbReference type="Proteomes" id="UP001284601"/>
    </source>
</evidence>